<gene>
    <name evidence="5" type="ordered locus">sce4954</name>
</gene>
<dbReference type="AlphaFoldDB" id="A9FKI0"/>
<reference evidence="5 6" key="1">
    <citation type="journal article" date="2007" name="Nat. Biotechnol.">
        <title>Complete genome sequence of the myxobacterium Sorangium cellulosum.</title>
        <authorList>
            <person name="Schneiker S."/>
            <person name="Perlova O."/>
            <person name="Kaiser O."/>
            <person name="Gerth K."/>
            <person name="Alici A."/>
            <person name="Altmeyer M.O."/>
            <person name="Bartels D."/>
            <person name="Bekel T."/>
            <person name="Beyer S."/>
            <person name="Bode E."/>
            <person name="Bode H.B."/>
            <person name="Bolten C.J."/>
            <person name="Choudhuri J.V."/>
            <person name="Doss S."/>
            <person name="Elnakady Y.A."/>
            <person name="Frank B."/>
            <person name="Gaigalat L."/>
            <person name="Goesmann A."/>
            <person name="Groeger C."/>
            <person name="Gross F."/>
            <person name="Jelsbak L."/>
            <person name="Jelsbak L."/>
            <person name="Kalinowski J."/>
            <person name="Kegler C."/>
            <person name="Knauber T."/>
            <person name="Konietzny S."/>
            <person name="Kopp M."/>
            <person name="Krause L."/>
            <person name="Krug D."/>
            <person name="Linke B."/>
            <person name="Mahmud T."/>
            <person name="Martinez-Arias R."/>
            <person name="McHardy A.C."/>
            <person name="Merai M."/>
            <person name="Meyer F."/>
            <person name="Mormann S."/>
            <person name="Munoz-Dorado J."/>
            <person name="Perez J."/>
            <person name="Pradella S."/>
            <person name="Rachid S."/>
            <person name="Raddatz G."/>
            <person name="Rosenau F."/>
            <person name="Rueckert C."/>
            <person name="Sasse F."/>
            <person name="Scharfe M."/>
            <person name="Schuster S.C."/>
            <person name="Suen G."/>
            <person name="Treuner-Lange A."/>
            <person name="Velicer G.J."/>
            <person name="Vorholter F.-J."/>
            <person name="Weissman K.J."/>
            <person name="Welch R.D."/>
            <person name="Wenzel S.C."/>
            <person name="Whitworth D.E."/>
            <person name="Wilhelm S."/>
            <person name="Wittmann C."/>
            <person name="Bloecker H."/>
            <person name="Puehler A."/>
            <person name="Mueller R."/>
        </authorList>
    </citation>
    <scope>NUCLEOTIDE SEQUENCE [LARGE SCALE GENOMIC DNA]</scope>
    <source>
        <strain evidence="6">So ce56</strain>
    </source>
</reference>
<keyword evidence="6" id="KW-1185">Reference proteome</keyword>
<evidence type="ECO:0000259" key="4">
    <source>
        <dbReference type="PROSITE" id="PS01031"/>
    </source>
</evidence>
<evidence type="ECO:0000256" key="3">
    <source>
        <dbReference type="SAM" id="MobiDB-lite"/>
    </source>
</evidence>
<organism evidence="5 6">
    <name type="scientific">Sorangium cellulosum (strain So ce56)</name>
    <name type="common">Polyangium cellulosum (strain So ce56)</name>
    <dbReference type="NCBI Taxonomy" id="448385"/>
    <lineage>
        <taxon>Bacteria</taxon>
        <taxon>Pseudomonadati</taxon>
        <taxon>Myxococcota</taxon>
        <taxon>Polyangia</taxon>
        <taxon>Polyangiales</taxon>
        <taxon>Polyangiaceae</taxon>
        <taxon>Sorangium</taxon>
    </lineage>
</organism>
<accession>A9FKI0</accession>
<evidence type="ECO:0000256" key="1">
    <source>
        <dbReference type="PROSITE-ProRule" id="PRU00285"/>
    </source>
</evidence>
<feature type="region of interest" description="Disordered" evidence="3">
    <location>
        <begin position="89"/>
        <end position="108"/>
    </location>
</feature>
<dbReference type="Pfam" id="PF00011">
    <property type="entry name" value="HSP20"/>
    <property type="match status" value="1"/>
</dbReference>
<dbReference type="SUPFAM" id="SSF49764">
    <property type="entry name" value="HSP20-like chaperones"/>
    <property type="match status" value="1"/>
</dbReference>
<dbReference type="InterPro" id="IPR008978">
    <property type="entry name" value="HSP20-like_chaperone"/>
</dbReference>
<dbReference type="PROSITE" id="PS01031">
    <property type="entry name" value="SHSP"/>
    <property type="match status" value="1"/>
</dbReference>
<sequence length="171" mass="18846">MNVIRRHENKPALSGASLDSNPWSLMRSMLEWDPFCETVPMFSRSAREALSPPDFDVKESGNASVFKADLPGMQEKDVDVSFTGNRLTVSGEREAERREEKERYSSFERSHGAFSRSFTLPAGVDVERATAALKHGVLTVTVPETPEARPRKIPVQGPAPTAGREQGTKAS</sequence>
<comment type="similarity">
    <text evidence="1 2">Belongs to the small heat shock protein (HSP20) family.</text>
</comment>
<feature type="domain" description="SHSP" evidence="4">
    <location>
        <begin position="45"/>
        <end position="158"/>
    </location>
</feature>
<dbReference type="KEGG" id="scl:sce4954"/>
<dbReference type="InterPro" id="IPR031107">
    <property type="entry name" value="Small_HSP"/>
</dbReference>
<dbReference type="OrthoDB" id="9811615at2"/>
<feature type="compositionally biased region" description="Basic and acidic residues" evidence="3">
    <location>
        <begin position="91"/>
        <end position="108"/>
    </location>
</feature>
<dbReference type="eggNOG" id="COG0071">
    <property type="taxonomic scope" value="Bacteria"/>
</dbReference>
<dbReference type="STRING" id="448385.sce4954"/>
<protein>
    <submittedName>
        <fullName evidence="5">Heat shock protein, Hsp20 family</fullName>
    </submittedName>
</protein>
<dbReference type="RefSeq" id="WP_012237587.1">
    <property type="nucleotide sequence ID" value="NC_010162.1"/>
</dbReference>
<dbReference type="Gene3D" id="2.60.40.790">
    <property type="match status" value="1"/>
</dbReference>
<evidence type="ECO:0000313" key="5">
    <source>
        <dbReference type="EMBL" id="CAN95118.1"/>
    </source>
</evidence>
<feature type="region of interest" description="Disordered" evidence="3">
    <location>
        <begin position="143"/>
        <end position="171"/>
    </location>
</feature>
<evidence type="ECO:0000313" key="6">
    <source>
        <dbReference type="Proteomes" id="UP000002139"/>
    </source>
</evidence>
<evidence type="ECO:0000256" key="2">
    <source>
        <dbReference type="RuleBase" id="RU003616"/>
    </source>
</evidence>
<name>A9FKI0_SORC5</name>
<dbReference type="BioCyc" id="SCEL448385:SCE_RS25430-MONOMER"/>
<keyword evidence="5" id="KW-0346">Stress response</keyword>
<proteinExistence type="inferred from homology"/>
<dbReference type="HOGENOM" id="CLU_046737_12_2_7"/>
<dbReference type="PANTHER" id="PTHR11527">
    <property type="entry name" value="HEAT-SHOCK PROTEIN 20 FAMILY MEMBER"/>
    <property type="match status" value="1"/>
</dbReference>
<dbReference type="InterPro" id="IPR002068">
    <property type="entry name" value="A-crystallin/Hsp20_dom"/>
</dbReference>
<dbReference type="EMBL" id="AM746676">
    <property type="protein sequence ID" value="CAN95118.1"/>
    <property type="molecule type" value="Genomic_DNA"/>
</dbReference>
<dbReference type="Proteomes" id="UP000002139">
    <property type="component" value="Chromosome"/>
</dbReference>
<dbReference type="CDD" id="cd06464">
    <property type="entry name" value="ACD_sHsps-like"/>
    <property type="match status" value="1"/>
</dbReference>